<evidence type="ECO:0000256" key="2">
    <source>
        <dbReference type="SAM" id="SignalP"/>
    </source>
</evidence>
<evidence type="ECO:0000313" key="3">
    <source>
        <dbReference type="EMBL" id="KAF2714592.1"/>
    </source>
</evidence>
<organism evidence="3 4">
    <name type="scientific">Pleomassaria siparia CBS 279.74</name>
    <dbReference type="NCBI Taxonomy" id="1314801"/>
    <lineage>
        <taxon>Eukaryota</taxon>
        <taxon>Fungi</taxon>
        <taxon>Dikarya</taxon>
        <taxon>Ascomycota</taxon>
        <taxon>Pezizomycotina</taxon>
        <taxon>Dothideomycetes</taxon>
        <taxon>Pleosporomycetidae</taxon>
        <taxon>Pleosporales</taxon>
        <taxon>Pleomassariaceae</taxon>
        <taxon>Pleomassaria</taxon>
    </lineage>
</organism>
<dbReference type="OrthoDB" id="4831122at2759"/>
<feature type="signal peptide" evidence="2">
    <location>
        <begin position="1"/>
        <end position="18"/>
    </location>
</feature>
<evidence type="ECO:0000313" key="4">
    <source>
        <dbReference type="Proteomes" id="UP000799428"/>
    </source>
</evidence>
<feature type="region of interest" description="Disordered" evidence="1">
    <location>
        <begin position="74"/>
        <end position="96"/>
    </location>
</feature>
<accession>A0A6G1KQ34</accession>
<feature type="chain" id="PRO_5026095390" description="Celp0028 effector like protein" evidence="2">
    <location>
        <begin position="19"/>
        <end position="259"/>
    </location>
</feature>
<protein>
    <recommendedName>
        <fullName evidence="5">Celp0028 effector like protein</fullName>
    </recommendedName>
</protein>
<dbReference type="AlphaFoldDB" id="A0A6G1KQ34"/>
<keyword evidence="4" id="KW-1185">Reference proteome</keyword>
<proteinExistence type="predicted"/>
<evidence type="ECO:0008006" key="5">
    <source>
        <dbReference type="Google" id="ProtNLM"/>
    </source>
</evidence>
<feature type="compositionally biased region" description="Low complexity" evidence="1">
    <location>
        <begin position="77"/>
        <end position="91"/>
    </location>
</feature>
<dbReference type="Proteomes" id="UP000799428">
    <property type="component" value="Unassembled WGS sequence"/>
</dbReference>
<evidence type="ECO:0000256" key="1">
    <source>
        <dbReference type="SAM" id="MobiDB-lite"/>
    </source>
</evidence>
<sequence length="259" mass="27269">MHISQILAIASSLSLVAALPSPPVKLGADDVILYGEGRYQLMKRSDLDEIMAARANGTVPPIPGYLNTELFHGPGNGTTNGTANATAPATTDSLNKRGKKSSTLIVKNPVSRFLGWDEQMSAIVKGAGGAGTTITVTSGFQVSNSISVGASETFTLVKDFLEASVRVDYTTSWTSSQTQGFTATVPAGKYGAYVSNAWTNRQSGIVFRGVIGQDSSPSYYQGDSFENKQYGSMAWVDGVISLCTGDAFPLKRCLGDGTL</sequence>
<gene>
    <name evidence="3" type="ORF">K504DRAFT_528891</name>
</gene>
<reference evidence="3" key="1">
    <citation type="journal article" date="2020" name="Stud. Mycol.">
        <title>101 Dothideomycetes genomes: a test case for predicting lifestyles and emergence of pathogens.</title>
        <authorList>
            <person name="Haridas S."/>
            <person name="Albert R."/>
            <person name="Binder M."/>
            <person name="Bloem J."/>
            <person name="Labutti K."/>
            <person name="Salamov A."/>
            <person name="Andreopoulos B."/>
            <person name="Baker S."/>
            <person name="Barry K."/>
            <person name="Bills G."/>
            <person name="Bluhm B."/>
            <person name="Cannon C."/>
            <person name="Castanera R."/>
            <person name="Culley D."/>
            <person name="Daum C."/>
            <person name="Ezra D."/>
            <person name="Gonzalez J."/>
            <person name="Henrissat B."/>
            <person name="Kuo A."/>
            <person name="Liang C."/>
            <person name="Lipzen A."/>
            <person name="Lutzoni F."/>
            <person name="Magnuson J."/>
            <person name="Mondo S."/>
            <person name="Nolan M."/>
            <person name="Ohm R."/>
            <person name="Pangilinan J."/>
            <person name="Park H.-J."/>
            <person name="Ramirez L."/>
            <person name="Alfaro M."/>
            <person name="Sun H."/>
            <person name="Tritt A."/>
            <person name="Yoshinaga Y."/>
            <person name="Zwiers L.-H."/>
            <person name="Turgeon B."/>
            <person name="Goodwin S."/>
            <person name="Spatafora J."/>
            <person name="Crous P."/>
            <person name="Grigoriev I."/>
        </authorList>
    </citation>
    <scope>NUCLEOTIDE SEQUENCE</scope>
    <source>
        <strain evidence="3">CBS 279.74</strain>
    </source>
</reference>
<name>A0A6G1KQ34_9PLEO</name>
<dbReference type="EMBL" id="MU005764">
    <property type="protein sequence ID" value="KAF2714592.1"/>
    <property type="molecule type" value="Genomic_DNA"/>
</dbReference>
<keyword evidence="2" id="KW-0732">Signal</keyword>